<keyword evidence="14" id="KW-0472">Membrane</keyword>
<evidence type="ECO:0000256" key="8">
    <source>
        <dbReference type="ARBA" id="ARBA00022729"/>
    </source>
</evidence>
<dbReference type="SUPFAM" id="SSF56112">
    <property type="entry name" value="Protein kinase-like (PK-like)"/>
    <property type="match status" value="2"/>
</dbReference>
<dbReference type="AlphaFoldDB" id="A0ABD3CHU6"/>
<protein>
    <recommendedName>
        <fullName evidence="18">Protein kinase domain-containing protein</fullName>
    </recommendedName>
</protein>
<dbReference type="InterPro" id="IPR001245">
    <property type="entry name" value="Ser-Thr/Tyr_kinase_cat_dom"/>
</dbReference>
<evidence type="ECO:0000256" key="16">
    <source>
        <dbReference type="ARBA" id="ARBA00023180"/>
    </source>
</evidence>
<keyword evidence="13" id="KW-1133">Transmembrane helix</keyword>
<dbReference type="Gene3D" id="3.30.200.20">
    <property type="entry name" value="Phosphorylase Kinase, domain 1"/>
    <property type="match status" value="2"/>
</dbReference>
<keyword evidence="7" id="KW-0812">Transmembrane</keyword>
<keyword evidence="4" id="KW-1003">Cell membrane</keyword>
<evidence type="ECO:0000256" key="13">
    <source>
        <dbReference type="ARBA" id="ARBA00022989"/>
    </source>
</evidence>
<evidence type="ECO:0000256" key="7">
    <source>
        <dbReference type="ARBA" id="ARBA00022692"/>
    </source>
</evidence>
<evidence type="ECO:0000256" key="2">
    <source>
        <dbReference type="ARBA" id="ARBA00008536"/>
    </source>
</evidence>
<evidence type="ECO:0000256" key="1">
    <source>
        <dbReference type="ARBA" id="ARBA00004251"/>
    </source>
</evidence>
<feature type="domain" description="Protein kinase" evidence="18">
    <location>
        <begin position="694"/>
        <end position="902"/>
    </location>
</feature>
<keyword evidence="8" id="KW-0732">Signal</keyword>
<dbReference type="CDD" id="cd14066">
    <property type="entry name" value="STKc_IRAK"/>
    <property type="match status" value="1"/>
</dbReference>
<evidence type="ECO:0000256" key="10">
    <source>
        <dbReference type="ARBA" id="ARBA00022741"/>
    </source>
</evidence>
<dbReference type="GO" id="GO:0005886">
    <property type="term" value="C:plasma membrane"/>
    <property type="evidence" value="ECO:0007669"/>
    <property type="project" value="UniProtKB-SubCell"/>
</dbReference>
<keyword evidence="20" id="KW-1185">Reference proteome</keyword>
<dbReference type="Gene3D" id="1.10.510.10">
    <property type="entry name" value="Transferase(Phosphotransferase) domain 1"/>
    <property type="match status" value="2"/>
</dbReference>
<dbReference type="Proteomes" id="UP001632038">
    <property type="component" value="Unassembled WGS sequence"/>
</dbReference>
<evidence type="ECO:0000256" key="3">
    <source>
        <dbReference type="ARBA" id="ARBA00010217"/>
    </source>
</evidence>
<dbReference type="PANTHER" id="PTHR47989">
    <property type="entry name" value="OS01G0750732 PROTEIN"/>
    <property type="match status" value="1"/>
</dbReference>
<evidence type="ECO:0000256" key="12">
    <source>
        <dbReference type="ARBA" id="ARBA00022840"/>
    </source>
</evidence>
<dbReference type="Pfam" id="PF07714">
    <property type="entry name" value="PK_Tyr_Ser-Thr"/>
    <property type="match status" value="1"/>
</dbReference>
<evidence type="ECO:0000256" key="17">
    <source>
        <dbReference type="SAM" id="MobiDB-lite"/>
    </source>
</evidence>
<evidence type="ECO:0000256" key="14">
    <source>
        <dbReference type="ARBA" id="ARBA00023136"/>
    </source>
</evidence>
<organism evidence="19 20">
    <name type="scientific">Castilleja foliolosa</name>
    <dbReference type="NCBI Taxonomy" id="1961234"/>
    <lineage>
        <taxon>Eukaryota</taxon>
        <taxon>Viridiplantae</taxon>
        <taxon>Streptophyta</taxon>
        <taxon>Embryophyta</taxon>
        <taxon>Tracheophyta</taxon>
        <taxon>Spermatophyta</taxon>
        <taxon>Magnoliopsida</taxon>
        <taxon>eudicotyledons</taxon>
        <taxon>Gunneridae</taxon>
        <taxon>Pentapetalae</taxon>
        <taxon>asterids</taxon>
        <taxon>lamiids</taxon>
        <taxon>Lamiales</taxon>
        <taxon>Orobanchaceae</taxon>
        <taxon>Pedicularideae</taxon>
        <taxon>Castillejinae</taxon>
        <taxon>Castilleja</taxon>
    </lineage>
</organism>
<keyword evidence="6" id="KW-0808">Transferase</keyword>
<evidence type="ECO:0000313" key="20">
    <source>
        <dbReference type="Proteomes" id="UP001632038"/>
    </source>
</evidence>
<dbReference type="SMART" id="SM00220">
    <property type="entry name" value="S_TKc"/>
    <property type="match status" value="2"/>
</dbReference>
<feature type="domain" description="Protein kinase" evidence="18">
    <location>
        <begin position="289"/>
        <end position="569"/>
    </location>
</feature>
<comment type="caution">
    <text evidence="19">The sequence shown here is derived from an EMBL/GenBank/DDBJ whole genome shotgun (WGS) entry which is preliminary data.</text>
</comment>
<dbReference type="EMBL" id="JAVIJP010000034">
    <property type="protein sequence ID" value="KAL3629466.1"/>
    <property type="molecule type" value="Genomic_DNA"/>
</dbReference>
<dbReference type="GO" id="GO:0005524">
    <property type="term" value="F:ATP binding"/>
    <property type="evidence" value="ECO:0007669"/>
    <property type="project" value="UniProtKB-KW"/>
</dbReference>
<name>A0ABD3CHU6_9LAMI</name>
<reference evidence="20" key="1">
    <citation type="journal article" date="2024" name="IScience">
        <title>Strigolactones Initiate the Formation of Haustorium-like Structures in Castilleja.</title>
        <authorList>
            <person name="Buerger M."/>
            <person name="Peterson D."/>
            <person name="Chory J."/>
        </authorList>
    </citation>
    <scope>NUCLEOTIDE SEQUENCE [LARGE SCALE GENOMIC DNA]</scope>
</reference>
<comment type="subcellular location">
    <subcellularLocation>
        <location evidence="1">Cell membrane</location>
        <topology evidence="1">Single-pass type I membrane protein</topology>
    </subcellularLocation>
</comment>
<keyword evidence="10" id="KW-0547">Nucleotide-binding</keyword>
<evidence type="ECO:0000256" key="6">
    <source>
        <dbReference type="ARBA" id="ARBA00022679"/>
    </source>
</evidence>
<evidence type="ECO:0000259" key="18">
    <source>
        <dbReference type="PROSITE" id="PS50011"/>
    </source>
</evidence>
<proteinExistence type="inferred from homology"/>
<gene>
    <name evidence="19" type="ORF">CASFOL_026688</name>
</gene>
<keyword evidence="5" id="KW-0723">Serine/threonine-protein kinase</keyword>
<sequence>MTADALRVTSFIKEFCLNIQVNEQLNVTFYPESNQSLDAYAFINGIEIISVPTGFSIYQDGEIGVQVVGQNSLVYVDCHTALELVHRLNIKPVSVQYSGDFDDTYPLWVLRKADKVKNHAWKIAVDVGFRYMIRLHFSEIGLKITGSDDVVFKVLVNEILVQTNTDLVRDRDDGIKIASYKDYLVMMRGRKKEAKCDVLISLELYDDLVDGQGLLAGLEILKLSNHDNSLASLNPLPLSQASQSKIIIILFSVFHHRNMYAFIAIAMISMVAHKLREYLEANSTEEGNKPSARAERLCGFGKVYKGLIDMGQTTVAVKRLKSNSMQGANEFLMEIETLSELRHVNLVSLIGYCNEHREMILVYDYMAGGTLSDHLYKLSKASNNEEVSSLTWKQRLNICIGAGRGLDYLHTGHRVIHRDVKTSNILLDENFVAKVSDFGLAKHEDRNKLIQSHISTRVKGTRGYLDPHYLHTRKLTRKTDTYAFGVVLFEILCGRPAVDLSVAEDEHILTIWARGKINEGEVDHIVVSSLREEMSPASLKTFVGVAERCLRDDPKNRPTMSQVVQQLELALEQHDNKQVLVVTETASDSDDINSSISDGRDSASTRQSLVASTHAPYLTSLAEEQTIRQSVSDVHQSVRRATARKPQRLWPWDTIWNRVKPSKKNDTLSEISDEQNIRLTKYNWDMIAAATNQFSTNHEIQRRAFGIVYKGVLPNGQLVHVKTYSPSFRDGRKFKNEIRFLSNLQHRNIIKLLGYCKHIDEKLLIYEFVGNESLDILIDDQSHLHQLLQWEVRLRIIKGIARGLIYLHQDSGLKVIHRDIKPGNILLDNEMNPKICDFGIARTLVEDYSELETQIAGTPGYISPECFLHGKYSVKSDVYSFGIIILEILSGRTVGIMSLISS</sequence>
<evidence type="ECO:0000256" key="15">
    <source>
        <dbReference type="ARBA" id="ARBA00023170"/>
    </source>
</evidence>
<dbReference type="InterPro" id="IPR008271">
    <property type="entry name" value="Ser/Thr_kinase_AS"/>
</dbReference>
<keyword evidence="11" id="KW-0418">Kinase</keyword>
<dbReference type="PANTHER" id="PTHR47989:SF62">
    <property type="entry name" value="OS05G0423500 PROTEIN"/>
    <property type="match status" value="1"/>
</dbReference>
<accession>A0ABD3CHU6</accession>
<keyword evidence="12" id="KW-0067">ATP-binding</keyword>
<evidence type="ECO:0000313" key="19">
    <source>
        <dbReference type="EMBL" id="KAL3629466.1"/>
    </source>
</evidence>
<feature type="region of interest" description="Disordered" evidence="17">
    <location>
        <begin position="589"/>
        <end position="608"/>
    </location>
</feature>
<evidence type="ECO:0000256" key="11">
    <source>
        <dbReference type="ARBA" id="ARBA00022777"/>
    </source>
</evidence>
<dbReference type="PROSITE" id="PS50011">
    <property type="entry name" value="PROTEIN_KINASE_DOM"/>
    <property type="match status" value="2"/>
</dbReference>
<comment type="similarity">
    <text evidence="3">In the C-terminal section; belongs to the protein kinase superfamily. Ser/Thr protein kinase family.</text>
</comment>
<dbReference type="InterPro" id="IPR011009">
    <property type="entry name" value="Kinase-like_dom_sf"/>
</dbReference>
<evidence type="ECO:0000256" key="4">
    <source>
        <dbReference type="ARBA" id="ARBA00022475"/>
    </source>
</evidence>
<dbReference type="FunFam" id="1.10.510.10:FF:000129">
    <property type="entry name" value="cysteine-rich receptor-like protein kinase 10"/>
    <property type="match status" value="1"/>
</dbReference>
<dbReference type="GO" id="GO:0004674">
    <property type="term" value="F:protein serine/threonine kinase activity"/>
    <property type="evidence" value="ECO:0007669"/>
    <property type="project" value="UniProtKB-KW"/>
</dbReference>
<keyword evidence="15" id="KW-0675">Receptor</keyword>
<dbReference type="InterPro" id="IPR000719">
    <property type="entry name" value="Prot_kinase_dom"/>
</dbReference>
<dbReference type="FunFam" id="3.30.200.20:FF:000039">
    <property type="entry name" value="receptor-like protein kinase FERONIA"/>
    <property type="match status" value="1"/>
</dbReference>
<keyword evidence="9" id="KW-0677">Repeat</keyword>
<comment type="similarity">
    <text evidence="2">In the N-terminal section; belongs to the leguminous lectin family.</text>
</comment>
<dbReference type="Gene3D" id="2.60.120.430">
    <property type="entry name" value="Galactose-binding lectin"/>
    <property type="match status" value="1"/>
</dbReference>
<keyword evidence="16" id="KW-0325">Glycoprotein</keyword>
<dbReference type="Pfam" id="PF00069">
    <property type="entry name" value="Pkinase"/>
    <property type="match status" value="1"/>
</dbReference>
<evidence type="ECO:0000256" key="5">
    <source>
        <dbReference type="ARBA" id="ARBA00022527"/>
    </source>
</evidence>
<dbReference type="GO" id="GO:0002229">
    <property type="term" value="P:defense response to oomycetes"/>
    <property type="evidence" value="ECO:0007669"/>
    <property type="project" value="UniProtKB-ARBA"/>
</dbReference>
<dbReference type="PROSITE" id="PS00108">
    <property type="entry name" value="PROTEIN_KINASE_ST"/>
    <property type="match status" value="1"/>
</dbReference>
<dbReference type="FunFam" id="1.10.510.10:FF:000240">
    <property type="entry name" value="Lectin-domain containing receptor kinase A4.3"/>
    <property type="match status" value="1"/>
</dbReference>
<evidence type="ECO:0000256" key="9">
    <source>
        <dbReference type="ARBA" id="ARBA00022737"/>
    </source>
</evidence>